<name>A0A1M7U742_9ACTN</name>
<protein>
    <submittedName>
        <fullName evidence="4">Nucleotide-binding universal stress protein, UspA family</fullName>
    </submittedName>
</protein>
<accession>A0A1M7U742</accession>
<keyword evidence="2" id="KW-1133">Transmembrane helix</keyword>
<evidence type="ECO:0000256" key="1">
    <source>
        <dbReference type="ARBA" id="ARBA00008791"/>
    </source>
</evidence>
<keyword evidence="2" id="KW-0812">Transmembrane</keyword>
<organism evidence="4 5">
    <name type="scientific">Geodermatophilus obscurus</name>
    <dbReference type="NCBI Taxonomy" id="1861"/>
    <lineage>
        <taxon>Bacteria</taxon>
        <taxon>Bacillati</taxon>
        <taxon>Actinomycetota</taxon>
        <taxon>Actinomycetes</taxon>
        <taxon>Geodermatophilales</taxon>
        <taxon>Geodermatophilaceae</taxon>
        <taxon>Geodermatophilus</taxon>
    </lineage>
</organism>
<dbReference type="EMBL" id="FRDM01000012">
    <property type="protein sequence ID" value="SHN78690.1"/>
    <property type="molecule type" value="Genomic_DNA"/>
</dbReference>
<keyword evidence="2" id="KW-0472">Membrane</keyword>
<dbReference type="PANTHER" id="PTHR46268">
    <property type="entry name" value="STRESS RESPONSE PROTEIN NHAX"/>
    <property type="match status" value="1"/>
</dbReference>
<dbReference type="InterPro" id="IPR006016">
    <property type="entry name" value="UspA"/>
</dbReference>
<reference evidence="4 5" key="1">
    <citation type="submission" date="2016-12" db="EMBL/GenBank/DDBJ databases">
        <authorList>
            <person name="Song W.-J."/>
            <person name="Kurnit D.M."/>
        </authorList>
    </citation>
    <scope>NUCLEOTIDE SEQUENCE [LARGE SCALE GENOMIC DNA]</scope>
    <source>
        <strain evidence="4 5">DSM 43162</strain>
    </source>
</reference>
<dbReference type="PRINTS" id="PR01438">
    <property type="entry name" value="UNVRSLSTRESS"/>
</dbReference>
<dbReference type="AlphaFoldDB" id="A0A1M7U742"/>
<dbReference type="RefSeq" id="WP_072918656.1">
    <property type="nucleotide sequence ID" value="NZ_FRDM01000012.1"/>
</dbReference>
<evidence type="ECO:0000259" key="3">
    <source>
        <dbReference type="Pfam" id="PF00582"/>
    </source>
</evidence>
<evidence type="ECO:0000313" key="5">
    <source>
        <dbReference type="Proteomes" id="UP000184428"/>
    </source>
</evidence>
<dbReference type="PANTHER" id="PTHR46268:SF6">
    <property type="entry name" value="UNIVERSAL STRESS PROTEIN UP12"/>
    <property type="match status" value="1"/>
</dbReference>
<evidence type="ECO:0000313" key="4">
    <source>
        <dbReference type="EMBL" id="SHN78690.1"/>
    </source>
</evidence>
<dbReference type="InterPro" id="IPR014729">
    <property type="entry name" value="Rossmann-like_a/b/a_fold"/>
</dbReference>
<comment type="similarity">
    <text evidence="1">Belongs to the universal stress protein A family.</text>
</comment>
<dbReference type="Proteomes" id="UP000184428">
    <property type="component" value="Unassembled WGS sequence"/>
</dbReference>
<feature type="domain" description="UspA" evidence="3">
    <location>
        <begin position="80"/>
        <end position="205"/>
    </location>
</feature>
<dbReference type="InterPro" id="IPR006015">
    <property type="entry name" value="Universal_stress_UspA"/>
</dbReference>
<dbReference type="SUPFAM" id="SSF52402">
    <property type="entry name" value="Adenine nucleotide alpha hydrolases-like"/>
    <property type="match status" value="1"/>
</dbReference>
<gene>
    <name evidence="4" type="ORF">SAMN05660350_02662</name>
</gene>
<proteinExistence type="inferred from homology"/>
<dbReference type="Pfam" id="PF00582">
    <property type="entry name" value="Usp"/>
    <property type="match status" value="1"/>
</dbReference>
<dbReference type="CDD" id="cd00293">
    <property type="entry name" value="USP-like"/>
    <property type="match status" value="1"/>
</dbReference>
<dbReference type="Gene3D" id="3.40.50.620">
    <property type="entry name" value="HUPs"/>
    <property type="match status" value="1"/>
</dbReference>
<feature type="transmembrane region" description="Helical" evidence="2">
    <location>
        <begin position="33"/>
        <end position="51"/>
    </location>
</feature>
<evidence type="ECO:0000256" key="2">
    <source>
        <dbReference type="SAM" id="Phobius"/>
    </source>
</evidence>
<sequence>MSAAYWALPLVGWVAAGMVAVVLVLYRRGHRDGSWLLLGAVLGPLILPIAVERARRRPQRLERYGEPGADEATPGGQLCVLIGVDGSPGSEEAVRAALRLVVPVAGRVLLATVVSSDAVDGGRDDELASARDLLSRHRDGLPEGTVAVETQIMNGQPAPALLGLADTEDVDLIVVGRRGKGLSRAVLGSAASRVTTSARCPVLLAPPPDART</sequence>
<feature type="transmembrane region" description="Helical" evidence="2">
    <location>
        <begin position="6"/>
        <end position="26"/>
    </location>
</feature>